<organism evidence="2 3">
    <name type="scientific">Hominimerdicola aceti</name>
    <dbReference type="NCBI Taxonomy" id="2981726"/>
    <lineage>
        <taxon>Bacteria</taxon>
        <taxon>Bacillati</taxon>
        <taxon>Bacillota</taxon>
        <taxon>Clostridia</taxon>
        <taxon>Eubacteriales</taxon>
        <taxon>Oscillospiraceae</taxon>
        <taxon>Hominimerdicola</taxon>
    </lineage>
</organism>
<dbReference type="EMBL" id="JAOQJZ010000010">
    <property type="protein sequence ID" value="MCU6706242.1"/>
    <property type="molecule type" value="Genomic_DNA"/>
</dbReference>
<evidence type="ECO:0000256" key="1">
    <source>
        <dbReference type="ARBA" id="ARBA00007189"/>
    </source>
</evidence>
<reference evidence="2 3" key="1">
    <citation type="journal article" date="2021" name="ISME Commun">
        <title>Automated analysis of genomic sequences facilitates high-throughput and comprehensive description of bacteria.</title>
        <authorList>
            <person name="Hitch T.C.A."/>
        </authorList>
    </citation>
    <scope>NUCLEOTIDE SEQUENCE [LARGE SCALE GENOMIC DNA]</scope>
    <source>
        <strain evidence="2 3">Sanger_31</strain>
    </source>
</reference>
<dbReference type="Pfam" id="PF10087">
    <property type="entry name" value="DUF2325"/>
    <property type="match status" value="1"/>
</dbReference>
<proteinExistence type="inferred from homology"/>
<gene>
    <name evidence="2" type="ORF">OCV57_09935</name>
</gene>
<dbReference type="InterPro" id="IPR016772">
    <property type="entry name" value="UCP020408"/>
</dbReference>
<evidence type="ECO:0000313" key="2">
    <source>
        <dbReference type="EMBL" id="MCU6706242.1"/>
    </source>
</evidence>
<accession>A0AAE3LKY1</accession>
<protein>
    <submittedName>
        <fullName evidence="2">DUF2325 domain-containing protein</fullName>
    </submittedName>
</protein>
<dbReference type="RefSeq" id="WP_022288593.1">
    <property type="nucleotide sequence ID" value="NZ_JAOQJZ010000010.1"/>
</dbReference>
<dbReference type="Proteomes" id="UP001208131">
    <property type="component" value="Unassembled WGS sequence"/>
</dbReference>
<evidence type="ECO:0000313" key="3">
    <source>
        <dbReference type="Proteomes" id="UP001208131"/>
    </source>
</evidence>
<name>A0AAE3LKY1_9FIRM</name>
<comment type="similarity">
    <text evidence="1">Belongs to the UPF0751 family.</text>
</comment>
<comment type="caution">
    <text evidence="2">The sequence shown here is derived from an EMBL/GenBank/DDBJ whole genome shotgun (WGS) entry which is preliminary data.</text>
</comment>
<sequence length="99" mass="10853">MSVIIVGGNDRMATRYKDICKSYDCKAKVFIKYPTGFDKKIGSPDLAVVFTDTVSHKMLNGLNQRASKLDFPVAICHSSSCSALKNVLEKYCTKGVVNA</sequence>
<dbReference type="AlphaFoldDB" id="A0AAE3LKY1"/>
<keyword evidence="3" id="KW-1185">Reference proteome</keyword>